<sequence length="245" mass="28351">MPRINPSSALSEHFIEPHDAEKIAGIAERSLRDSELVSEPHATQDSDTYDRYAPRQPMDQLPLKYKVTKRNPKPTLVHFAIPLDFEDIFQYGVRNNTVQYYDQCPGVVYRTGTIWYAAKHLSQTVQYKMGVREAYVPTADSGALLELYSNFSMNRKQLVPADEEDVVREVRELLRLDDSVRPRWYFDFNNKWQPGDADEDEERVMALRDAVARGDDSGLSEDWEWSSQNDNDYGGTDDDYEDICH</sequence>
<dbReference type="EMBL" id="MU275928">
    <property type="protein sequence ID" value="KAI0046340.1"/>
    <property type="molecule type" value="Genomic_DNA"/>
</dbReference>
<gene>
    <name evidence="1" type="ORF">FA95DRAFT_1560216</name>
</gene>
<reference evidence="1" key="2">
    <citation type="journal article" date="2022" name="New Phytol.">
        <title>Evolutionary transition to the ectomycorrhizal habit in the genomes of a hyperdiverse lineage of mushroom-forming fungi.</title>
        <authorList>
            <person name="Looney B."/>
            <person name="Miyauchi S."/>
            <person name="Morin E."/>
            <person name="Drula E."/>
            <person name="Courty P.E."/>
            <person name="Kohler A."/>
            <person name="Kuo A."/>
            <person name="LaButti K."/>
            <person name="Pangilinan J."/>
            <person name="Lipzen A."/>
            <person name="Riley R."/>
            <person name="Andreopoulos W."/>
            <person name="He G."/>
            <person name="Johnson J."/>
            <person name="Nolan M."/>
            <person name="Tritt A."/>
            <person name="Barry K.W."/>
            <person name="Grigoriev I.V."/>
            <person name="Nagy L.G."/>
            <person name="Hibbett D."/>
            <person name="Henrissat B."/>
            <person name="Matheny P.B."/>
            <person name="Labbe J."/>
            <person name="Martin F.M."/>
        </authorList>
    </citation>
    <scope>NUCLEOTIDE SEQUENCE</scope>
    <source>
        <strain evidence="1">FP105234-sp</strain>
    </source>
</reference>
<protein>
    <submittedName>
        <fullName evidence="1">Uncharacterized protein</fullName>
    </submittedName>
</protein>
<comment type="caution">
    <text evidence="1">The sequence shown here is derived from an EMBL/GenBank/DDBJ whole genome shotgun (WGS) entry which is preliminary data.</text>
</comment>
<reference evidence="1" key="1">
    <citation type="submission" date="2021-02" db="EMBL/GenBank/DDBJ databases">
        <authorList>
            <consortium name="DOE Joint Genome Institute"/>
            <person name="Ahrendt S."/>
            <person name="Looney B.P."/>
            <person name="Miyauchi S."/>
            <person name="Morin E."/>
            <person name="Drula E."/>
            <person name="Courty P.E."/>
            <person name="Chicoki N."/>
            <person name="Fauchery L."/>
            <person name="Kohler A."/>
            <person name="Kuo A."/>
            <person name="Labutti K."/>
            <person name="Pangilinan J."/>
            <person name="Lipzen A."/>
            <person name="Riley R."/>
            <person name="Andreopoulos W."/>
            <person name="He G."/>
            <person name="Johnson J."/>
            <person name="Barry K.W."/>
            <person name="Grigoriev I.V."/>
            <person name="Nagy L."/>
            <person name="Hibbett D."/>
            <person name="Henrissat B."/>
            <person name="Matheny P.B."/>
            <person name="Labbe J."/>
            <person name="Martin F."/>
        </authorList>
    </citation>
    <scope>NUCLEOTIDE SEQUENCE</scope>
    <source>
        <strain evidence="1">FP105234-sp</strain>
    </source>
</reference>
<evidence type="ECO:0000313" key="1">
    <source>
        <dbReference type="EMBL" id="KAI0046340.1"/>
    </source>
</evidence>
<accession>A0ACB8RQN9</accession>
<organism evidence="1 2">
    <name type="scientific">Auriscalpium vulgare</name>
    <dbReference type="NCBI Taxonomy" id="40419"/>
    <lineage>
        <taxon>Eukaryota</taxon>
        <taxon>Fungi</taxon>
        <taxon>Dikarya</taxon>
        <taxon>Basidiomycota</taxon>
        <taxon>Agaricomycotina</taxon>
        <taxon>Agaricomycetes</taxon>
        <taxon>Russulales</taxon>
        <taxon>Auriscalpiaceae</taxon>
        <taxon>Auriscalpium</taxon>
    </lineage>
</organism>
<name>A0ACB8RQN9_9AGAM</name>
<proteinExistence type="predicted"/>
<evidence type="ECO:0000313" key="2">
    <source>
        <dbReference type="Proteomes" id="UP000814033"/>
    </source>
</evidence>
<dbReference type="Proteomes" id="UP000814033">
    <property type="component" value="Unassembled WGS sequence"/>
</dbReference>
<keyword evidence="2" id="KW-1185">Reference proteome</keyword>